<accession>A0AAW0LBH8</accession>
<dbReference type="EMBL" id="PKMF04000119">
    <property type="protein sequence ID" value="KAK7849003.1"/>
    <property type="molecule type" value="Genomic_DNA"/>
</dbReference>
<proteinExistence type="predicted"/>
<gene>
    <name evidence="1" type="ORF">CFP56_003919</name>
</gene>
<dbReference type="AlphaFoldDB" id="A0AAW0LBH8"/>
<dbReference type="Proteomes" id="UP000237347">
    <property type="component" value="Unassembled WGS sequence"/>
</dbReference>
<sequence>MKQHCGLVFKDEKYRCSLFGKKALSSYKEWHLLDGMPKGLASLSELQVHQGFVIGNVESKRDDNH</sequence>
<name>A0AAW0LBH8_QUESU</name>
<evidence type="ECO:0000313" key="2">
    <source>
        <dbReference type="Proteomes" id="UP000237347"/>
    </source>
</evidence>
<reference evidence="1 2" key="1">
    <citation type="journal article" date="2018" name="Sci. Data">
        <title>The draft genome sequence of cork oak.</title>
        <authorList>
            <person name="Ramos A.M."/>
            <person name="Usie A."/>
            <person name="Barbosa P."/>
            <person name="Barros P.M."/>
            <person name="Capote T."/>
            <person name="Chaves I."/>
            <person name="Simoes F."/>
            <person name="Abreu I."/>
            <person name="Carrasquinho I."/>
            <person name="Faro C."/>
            <person name="Guimaraes J.B."/>
            <person name="Mendonca D."/>
            <person name="Nobrega F."/>
            <person name="Rodrigues L."/>
            <person name="Saibo N.J.M."/>
            <person name="Varela M.C."/>
            <person name="Egas C."/>
            <person name="Matos J."/>
            <person name="Miguel C.M."/>
            <person name="Oliveira M.M."/>
            <person name="Ricardo C.P."/>
            <person name="Goncalves S."/>
        </authorList>
    </citation>
    <scope>NUCLEOTIDE SEQUENCE [LARGE SCALE GENOMIC DNA]</scope>
    <source>
        <strain evidence="2">cv. HL8</strain>
    </source>
</reference>
<organism evidence="1 2">
    <name type="scientific">Quercus suber</name>
    <name type="common">Cork oak</name>
    <dbReference type="NCBI Taxonomy" id="58331"/>
    <lineage>
        <taxon>Eukaryota</taxon>
        <taxon>Viridiplantae</taxon>
        <taxon>Streptophyta</taxon>
        <taxon>Embryophyta</taxon>
        <taxon>Tracheophyta</taxon>
        <taxon>Spermatophyta</taxon>
        <taxon>Magnoliopsida</taxon>
        <taxon>eudicotyledons</taxon>
        <taxon>Gunneridae</taxon>
        <taxon>Pentapetalae</taxon>
        <taxon>rosids</taxon>
        <taxon>fabids</taxon>
        <taxon>Fagales</taxon>
        <taxon>Fagaceae</taxon>
        <taxon>Quercus</taxon>
    </lineage>
</organism>
<protein>
    <submittedName>
        <fullName evidence="1">Uncharacterized protein</fullName>
    </submittedName>
</protein>
<comment type="caution">
    <text evidence="1">The sequence shown here is derived from an EMBL/GenBank/DDBJ whole genome shotgun (WGS) entry which is preliminary data.</text>
</comment>
<keyword evidence="2" id="KW-1185">Reference proteome</keyword>
<evidence type="ECO:0000313" key="1">
    <source>
        <dbReference type="EMBL" id="KAK7849003.1"/>
    </source>
</evidence>